<keyword evidence="1" id="KW-1133">Transmembrane helix</keyword>
<proteinExistence type="predicted"/>
<dbReference type="Proteomes" id="UP000231542">
    <property type="component" value="Unassembled WGS sequence"/>
</dbReference>
<feature type="transmembrane region" description="Helical" evidence="1">
    <location>
        <begin position="294"/>
        <end position="317"/>
    </location>
</feature>
<accession>A0A2H0YWI3</accession>
<evidence type="ECO:0000313" key="2">
    <source>
        <dbReference type="EMBL" id="PIS42858.1"/>
    </source>
</evidence>
<name>A0A2H0YWI3_9BACT</name>
<dbReference type="EMBL" id="PEXU01000015">
    <property type="protein sequence ID" value="PIS42858.1"/>
    <property type="molecule type" value="Genomic_DNA"/>
</dbReference>
<keyword evidence="1" id="KW-0472">Membrane</keyword>
<reference evidence="2 3" key="1">
    <citation type="submission" date="2017-09" db="EMBL/GenBank/DDBJ databases">
        <title>Depth-based differentiation of microbial function through sediment-hosted aquifers and enrichment of novel symbionts in the deep terrestrial subsurface.</title>
        <authorList>
            <person name="Probst A.J."/>
            <person name="Ladd B."/>
            <person name="Jarett J.K."/>
            <person name="Geller-Mcgrath D.E."/>
            <person name="Sieber C.M."/>
            <person name="Emerson J.B."/>
            <person name="Anantharaman K."/>
            <person name="Thomas B.C."/>
            <person name="Malmstrom R."/>
            <person name="Stieglmeier M."/>
            <person name="Klingl A."/>
            <person name="Woyke T."/>
            <person name="Ryan C.M."/>
            <person name="Banfield J.F."/>
        </authorList>
    </citation>
    <scope>NUCLEOTIDE SEQUENCE [LARGE SCALE GENOMIC DNA]</scope>
    <source>
        <strain evidence="2">CG08_land_8_20_14_0_20_40_16</strain>
    </source>
</reference>
<keyword evidence="1" id="KW-0812">Transmembrane</keyword>
<protein>
    <recommendedName>
        <fullName evidence="4">DUF916 domain-containing protein</fullName>
    </recommendedName>
</protein>
<organism evidence="2 3">
    <name type="scientific">Candidatus Kerfeldbacteria bacterium CG08_land_8_20_14_0_20_40_16</name>
    <dbReference type="NCBI Taxonomy" id="2014244"/>
    <lineage>
        <taxon>Bacteria</taxon>
        <taxon>Candidatus Kerfeldiibacteriota</taxon>
    </lineage>
</organism>
<evidence type="ECO:0008006" key="4">
    <source>
        <dbReference type="Google" id="ProtNLM"/>
    </source>
</evidence>
<evidence type="ECO:0000313" key="3">
    <source>
        <dbReference type="Proteomes" id="UP000231542"/>
    </source>
</evidence>
<comment type="caution">
    <text evidence="2">The sequence shown here is derived from an EMBL/GenBank/DDBJ whole genome shotgun (WGS) entry which is preliminary data.</text>
</comment>
<evidence type="ECO:0000256" key="1">
    <source>
        <dbReference type="SAM" id="Phobius"/>
    </source>
</evidence>
<dbReference type="AlphaFoldDB" id="A0A2H0YWI3"/>
<sequence length="332" mass="36297">MRNKLSIIITAIVLIGVGLAGAVKAITLIPPSLEFGLIPGQTQKTEIKLFNETTAEINLYTKVVNFVAKDDTGEPDFLFEGPFDEGLSAWVDVQPGPIALEPGQRVSVPITVNPPLDAEAGGHYAAVFFTENPPEASGPGVIRVASSIGTLLLTQVEGEIVKQGSLAGFTTASGQKFLNRLPIDFIVRFQNDGNVHLRPTGTITITSTFGNTAATLEVNPSKGAALPEQIRKFEAVWEKGQVKETTGNAWTSFWKELGNEWRNFAFGRYKANLNLTFGSASDQQTTATTCFWVFPWRVILIGAIVLLVVILLLILLIKRYNRWIVKEAQKRK</sequence>
<gene>
    <name evidence="2" type="ORF">COT24_01390</name>
</gene>